<dbReference type="Gene3D" id="3.30.160.20">
    <property type="match status" value="1"/>
</dbReference>
<dbReference type="SMART" id="SM00937">
    <property type="entry name" value="PCRF"/>
    <property type="match status" value="1"/>
</dbReference>
<organism evidence="7 8">
    <name type="scientific">candidate division NPL-UPA2 bacterium Unc8</name>
    <dbReference type="NCBI Taxonomy" id="1980939"/>
    <lineage>
        <taxon>Bacteria</taxon>
    </lineage>
</organism>
<name>A0A399FX21_UNCN2</name>
<dbReference type="Proteomes" id="UP000266287">
    <property type="component" value="Unassembled WGS sequence"/>
</dbReference>
<dbReference type="InterPro" id="IPR000352">
    <property type="entry name" value="Pep_chain_release_fac_I"/>
</dbReference>
<dbReference type="GO" id="GO:0005737">
    <property type="term" value="C:cytoplasm"/>
    <property type="evidence" value="ECO:0007669"/>
    <property type="project" value="UniProtKB-SubCell"/>
</dbReference>
<comment type="caution">
    <text evidence="7">The sequence shown here is derived from an EMBL/GenBank/DDBJ whole genome shotgun (WGS) entry which is preliminary data.</text>
</comment>
<dbReference type="SUPFAM" id="SSF75620">
    <property type="entry name" value="Release factor"/>
    <property type="match status" value="1"/>
</dbReference>
<dbReference type="AlphaFoldDB" id="A0A399FX21"/>
<dbReference type="InterPro" id="IPR004374">
    <property type="entry name" value="PrfB"/>
</dbReference>
<protein>
    <recommendedName>
        <fullName evidence="4 5">Peptide chain release factor 2</fullName>
        <shortName evidence="4">RF-2</shortName>
    </recommendedName>
</protein>
<evidence type="ECO:0000313" key="7">
    <source>
        <dbReference type="EMBL" id="RII00597.1"/>
    </source>
</evidence>
<gene>
    <name evidence="4 7" type="primary">prfB</name>
    <name evidence="7" type="ORF">B9J77_02410</name>
</gene>
<dbReference type="InterPro" id="IPR005139">
    <property type="entry name" value="PCRF"/>
</dbReference>
<dbReference type="EMBL" id="NDHY01000003">
    <property type="protein sequence ID" value="RII00597.1"/>
    <property type="molecule type" value="Genomic_DNA"/>
</dbReference>
<feature type="modified residue" description="N5-methylglutamine" evidence="4">
    <location>
        <position position="249"/>
    </location>
</feature>
<dbReference type="Pfam" id="PF00472">
    <property type="entry name" value="RF-1"/>
    <property type="match status" value="1"/>
</dbReference>
<dbReference type="Gene3D" id="1.20.58.410">
    <property type="entry name" value="Release factor"/>
    <property type="match status" value="1"/>
</dbReference>
<evidence type="ECO:0000259" key="6">
    <source>
        <dbReference type="PROSITE" id="PS00745"/>
    </source>
</evidence>
<dbReference type="Gene3D" id="3.30.70.1660">
    <property type="match status" value="1"/>
</dbReference>
<evidence type="ECO:0000313" key="8">
    <source>
        <dbReference type="Proteomes" id="UP000266287"/>
    </source>
</evidence>
<accession>A0A399FX21</accession>
<dbReference type="Pfam" id="PF03462">
    <property type="entry name" value="PCRF"/>
    <property type="match status" value="1"/>
</dbReference>
<comment type="similarity">
    <text evidence="1 4">Belongs to the prokaryotic/mitochondrial release factor family.</text>
</comment>
<evidence type="ECO:0000256" key="3">
    <source>
        <dbReference type="ARBA" id="ARBA00022917"/>
    </source>
</evidence>
<comment type="subcellular location">
    <subcellularLocation>
        <location evidence="4">Cytoplasm</location>
    </subcellularLocation>
</comment>
<keyword evidence="3 4" id="KW-0648">Protein biosynthesis</keyword>
<evidence type="ECO:0000256" key="5">
    <source>
        <dbReference type="NCBIfam" id="TIGR00020"/>
    </source>
</evidence>
<dbReference type="PANTHER" id="PTHR43116">
    <property type="entry name" value="PEPTIDE CHAIN RELEASE FACTOR 2"/>
    <property type="match status" value="1"/>
</dbReference>
<dbReference type="HAMAP" id="MF_00094">
    <property type="entry name" value="Rel_fac_2"/>
    <property type="match status" value="1"/>
</dbReference>
<dbReference type="InterPro" id="IPR045853">
    <property type="entry name" value="Pep_chain_release_fac_I_sf"/>
</dbReference>
<keyword evidence="4" id="KW-0963">Cytoplasm</keyword>
<comment type="PTM">
    <text evidence="4">Methylated by PrmC. Methylation increases the termination efficiency of RF2.</text>
</comment>
<dbReference type="GO" id="GO:0016149">
    <property type="term" value="F:translation release factor activity, codon specific"/>
    <property type="evidence" value="ECO:0007669"/>
    <property type="project" value="UniProtKB-UniRule"/>
</dbReference>
<dbReference type="FunFam" id="3.30.160.20:FF:000004">
    <property type="entry name" value="Peptide chain release factor 1"/>
    <property type="match status" value="1"/>
</dbReference>
<dbReference type="PANTHER" id="PTHR43116:SF3">
    <property type="entry name" value="CLASS I PEPTIDE CHAIN RELEASE FACTOR"/>
    <property type="match status" value="1"/>
</dbReference>
<dbReference type="NCBIfam" id="TIGR00020">
    <property type="entry name" value="prfB"/>
    <property type="match status" value="1"/>
</dbReference>
<keyword evidence="2 4" id="KW-0488">Methylation</keyword>
<evidence type="ECO:0000256" key="1">
    <source>
        <dbReference type="ARBA" id="ARBA00010835"/>
    </source>
</evidence>
<proteinExistence type="inferred from homology"/>
<dbReference type="PROSITE" id="PS00745">
    <property type="entry name" value="RF_PROK_I"/>
    <property type="match status" value="1"/>
</dbReference>
<comment type="function">
    <text evidence="4">Peptide chain release factor 2 directs the termination of translation in response to the peptide chain termination codons UGA and UAA.</text>
</comment>
<feature type="domain" description="Prokaryotic-type class I peptide chain release factors" evidence="6">
    <location>
        <begin position="242"/>
        <end position="258"/>
    </location>
</feature>
<sequence length="363" mass="41746">MFDELRKELIDIREKLLKMRGHLDFANKGREIESLEKKIEGASFWDEPREAREVIGQLNRLKAEVTPWQELEKKESELSELLQLAGEEKEESLISEVAEGYKELNERLKALEFTFLMDGENDYCNAFLSIHAGAGGTESCDWAKMLLRMYLRWAERKGYKVDIIDLLHGEEAGIKSVTALIKGDHAHGYLKAENGVHRLVRISPFDAAKRRHTSFSSVDVVPEIKDEEIQIVQSDLKIDTYRASGAGGQHVNVTDSAVRVTHIPTKITAQCQNERSQHQNKETALKVLKARLHEYYRKKKEEEMLKEKGKKDEIAWGSQIRSYVFHPYSMVKDHRTNLEIGNVNAVMDGDIDSLIKAWIRRKK</sequence>
<reference evidence="7 8" key="1">
    <citation type="submission" date="2018-08" db="EMBL/GenBank/DDBJ databases">
        <title>Draft genome of candidate division NPL-UPA2 bacterium Unc8 that adapted to ultra-basic serpentinizing groundwater.</title>
        <authorList>
            <person name="Ishii S."/>
            <person name="Suzuki S."/>
            <person name="Nealson K.H."/>
        </authorList>
    </citation>
    <scope>NUCLEOTIDE SEQUENCE [LARGE SCALE GENOMIC DNA]</scope>
    <source>
        <strain evidence="7">Unc8</strain>
    </source>
</reference>
<evidence type="ECO:0000256" key="2">
    <source>
        <dbReference type="ARBA" id="ARBA00022481"/>
    </source>
</evidence>
<evidence type="ECO:0000256" key="4">
    <source>
        <dbReference type="HAMAP-Rule" id="MF_00094"/>
    </source>
</evidence>